<accession>A0AAF0F8M0</accession>
<proteinExistence type="predicted"/>
<dbReference type="Gene3D" id="2.60.40.10">
    <property type="entry name" value="Immunoglobulins"/>
    <property type="match status" value="1"/>
</dbReference>
<evidence type="ECO:0000256" key="1">
    <source>
        <dbReference type="ARBA" id="ARBA00023043"/>
    </source>
</evidence>
<dbReference type="CDD" id="cd00102">
    <property type="entry name" value="IPT"/>
    <property type="match status" value="1"/>
</dbReference>
<dbReference type="InterPro" id="IPR002110">
    <property type="entry name" value="Ankyrin_rpt"/>
</dbReference>
<keyword evidence="4" id="KW-0812">Transmembrane</keyword>
<feature type="repeat" description="ANK" evidence="2">
    <location>
        <begin position="937"/>
        <end position="963"/>
    </location>
</feature>
<dbReference type="Gene3D" id="1.25.40.20">
    <property type="entry name" value="Ankyrin repeat-containing domain"/>
    <property type="match status" value="1"/>
</dbReference>
<evidence type="ECO:0000259" key="5">
    <source>
        <dbReference type="SMART" id="SM00429"/>
    </source>
</evidence>
<dbReference type="PANTHER" id="PTHR23335:SF1">
    <property type="entry name" value="CALMODULIN-BINDING TRANSCRIPTION ACTIVATOR, ISOFORM F"/>
    <property type="match status" value="1"/>
</dbReference>
<dbReference type="InterPro" id="IPR002909">
    <property type="entry name" value="IPT_dom"/>
</dbReference>
<dbReference type="GO" id="GO:0006357">
    <property type="term" value="P:regulation of transcription by RNA polymerase II"/>
    <property type="evidence" value="ECO:0007669"/>
    <property type="project" value="TreeGrafter"/>
</dbReference>
<sequence>MEATHSDANGAENIETKSTNELANLFSEQNTPTPPSLTSESSPESFNDQDDTGYEYHVQGSPFSHRHPSVAPSEEDFVIDWRHSKSAGPWMSSLNDMADSKYGQPNGYTTSHEDVTGSKLNMNIPDNDNQHNQDARAGSDLSQHPWFPLPSTSNNDHDRFVGMSSAFQHGVMPNGPMLHDRNDMMFTSMIDENHCAPPAVFEANSAPSTSTQGYPQTDSIAPMHTETNSIAAHKLIEPTLAPCNGITTSLTTSGAEADLAMSAAHVIRPDRNKLPAGMEIHVHGLPASGAKSRVETQIRMRIELVAPAVQMDDTGRSWDRIGSFRHIKVPPLSGTKRKSKKHQKVNVSPETLLLMEADVVNATPPHTRVYVCNSCRERERKRADRKKSKKLYSNSVPTEDEIRALDINPSAPNALELAAERMGEEERKHAVLFNCGDYIDFHDGEAIISTRITCYCRHHREKVGFQIVFTLRDHRGELVAVGSTPPIMIMDDHKSVTQTGQSQRPVRQPEQNRSGKDSFSEELRTSMSMSPQGSYAPGTNTESGSRSRDRAKPYDDRRRSRSGKEPLTNTSDHSSMSFILDPARHLVWNSMSMINGTPNHSNPPDTRPALTHRNTDEAAMGPVAGQSNVDSCPSTDRHLLTTPMQNEPMLPANHTPNMPFDPLFAGLSQPQPHDMQQNPVSSLDGLASLDTEPRITKMIPAEGPTAGGIEITVLGENFTEGLQCVFGDTPCSNTRVWASTTLVCVLPPRYRPGPVIVTLQHGGANAGTPIANQPLQLFTYIDATDRALMELALQVVGLQMTGQMASARDIAMRIVNSSQGNDGSAGMAPNGTPNGVLQASSSNDAPDVSSLLLYGLRLCRSHSAQRPSVQDSIIGFLSLLDVPLDNQFNASARSIQAMHACNSRGQTLLHLAVIHNFHRLAKDLLSRGCPVNAQDANGFTALHFAALHGSVLTSRVLLDHGASPFIDTLDGLKPLDVARRSEMADVEQVISDFMADAEDIQGLSDATDSDEELEQDEELTPTIDTCATIVREAADNFKLDSSEVHDASSDDADCNSDDCDDADISYEELAALHRKLNPRKAPSSTPNVSPRSSWHFGLLRRPFSAHKDASRHDDEAMPQSPTTSQSPLQVLSPPPTYDEATLDDESSTSRHVFGEKLVTNTESSSRLSALLRSDQASRTRPKVLHNIGTGSRLRMRNTRDSRLSSDHEKSHAVQVRRGVYDDRMLLWFWIPAMVFVFLVSLAIHFGPFSYSDIQIGRFSVFST</sequence>
<dbReference type="AlphaFoldDB" id="A0AAF0F8M0"/>
<gene>
    <name evidence="6" type="ORF">MPSI1_001042</name>
</gene>
<dbReference type="Pfam" id="PF25603">
    <property type="entry name" value="SPT23_MGA2_DBD"/>
    <property type="match status" value="1"/>
</dbReference>
<feature type="compositionally biased region" description="Basic and acidic residues" evidence="3">
    <location>
        <begin position="513"/>
        <end position="524"/>
    </location>
</feature>
<keyword evidence="1 2" id="KW-0040">ANK repeat</keyword>
<dbReference type="InterPro" id="IPR036770">
    <property type="entry name" value="Ankyrin_rpt-contain_sf"/>
</dbReference>
<feature type="compositionally biased region" description="Basic and acidic residues" evidence="3">
    <location>
        <begin position="545"/>
        <end position="564"/>
    </location>
</feature>
<organism evidence="6 7">
    <name type="scientific">Malassezia psittaci</name>
    <dbReference type="NCBI Taxonomy" id="1821823"/>
    <lineage>
        <taxon>Eukaryota</taxon>
        <taxon>Fungi</taxon>
        <taxon>Dikarya</taxon>
        <taxon>Basidiomycota</taxon>
        <taxon>Ustilaginomycotina</taxon>
        <taxon>Malasseziomycetes</taxon>
        <taxon>Malasseziales</taxon>
        <taxon>Malasseziaceae</taxon>
        <taxon>Malassezia</taxon>
    </lineage>
</organism>
<dbReference type="SMART" id="SM00429">
    <property type="entry name" value="IPT"/>
    <property type="match status" value="1"/>
</dbReference>
<feature type="compositionally biased region" description="Polar residues" evidence="3">
    <location>
        <begin position="496"/>
        <end position="512"/>
    </location>
</feature>
<dbReference type="PROSITE" id="PS50088">
    <property type="entry name" value="ANK_REPEAT"/>
    <property type="match status" value="2"/>
</dbReference>
<dbReference type="EMBL" id="CP118375">
    <property type="protein sequence ID" value="WFD42399.1"/>
    <property type="molecule type" value="Genomic_DNA"/>
</dbReference>
<feature type="region of interest" description="Disordered" evidence="3">
    <location>
        <begin position="1"/>
        <end position="55"/>
    </location>
</feature>
<evidence type="ECO:0000256" key="4">
    <source>
        <dbReference type="SAM" id="Phobius"/>
    </source>
</evidence>
<dbReference type="GO" id="GO:0005634">
    <property type="term" value="C:nucleus"/>
    <property type="evidence" value="ECO:0007669"/>
    <property type="project" value="TreeGrafter"/>
</dbReference>
<feature type="transmembrane region" description="Helical" evidence="4">
    <location>
        <begin position="1224"/>
        <end position="1245"/>
    </location>
</feature>
<reference evidence="6" key="1">
    <citation type="submission" date="2023-02" db="EMBL/GenBank/DDBJ databases">
        <title>Mating type loci evolution in Malassezia.</title>
        <authorList>
            <person name="Coelho M.A."/>
        </authorList>
    </citation>
    <scope>NUCLEOTIDE SEQUENCE</scope>
    <source>
        <strain evidence="6">CBS 14136</strain>
    </source>
</reference>
<evidence type="ECO:0000313" key="7">
    <source>
        <dbReference type="Proteomes" id="UP001214628"/>
    </source>
</evidence>
<dbReference type="InterPro" id="IPR014756">
    <property type="entry name" value="Ig_E-set"/>
</dbReference>
<name>A0AAF0F8M0_9BASI</name>
<dbReference type="InterPro" id="IPR057962">
    <property type="entry name" value="SPT23_MGA2_DBD"/>
</dbReference>
<dbReference type="Pfam" id="PF12796">
    <property type="entry name" value="Ank_2"/>
    <property type="match status" value="1"/>
</dbReference>
<feature type="compositionally biased region" description="Polar residues" evidence="3">
    <location>
        <begin position="525"/>
        <end position="544"/>
    </location>
</feature>
<dbReference type="Proteomes" id="UP001214628">
    <property type="component" value="Chromosome 1"/>
</dbReference>
<feature type="domain" description="IPT/TIG" evidence="5">
    <location>
        <begin position="692"/>
        <end position="781"/>
    </location>
</feature>
<feature type="compositionally biased region" description="Low complexity" evidence="3">
    <location>
        <begin position="36"/>
        <end position="45"/>
    </location>
</feature>
<keyword evidence="4" id="KW-0472">Membrane</keyword>
<feature type="region of interest" description="Disordered" evidence="3">
    <location>
        <begin position="1106"/>
        <end position="1151"/>
    </location>
</feature>
<evidence type="ECO:0000256" key="3">
    <source>
        <dbReference type="SAM" id="MobiDB-lite"/>
    </source>
</evidence>
<dbReference type="GO" id="GO:0003690">
    <property type="term" value="F:double-stranded DNA binding"/>
    <property type="evidence" value="ECO:0007669"/>
    <property type="project" value="TreeGrafter"/>
</dbReference>
<dbReference type="PROSITE" id="PS50297">
    <property type="entry name" value="ANK_REP_REGION"/>
    <property type="match status" value="2"/>
</dbReference>
<evidence type="ECO:0000256" key="2">
    <source>
        <dbReference type="PROSITE-ProRule" id="PRU00023"/>
    </source>
</evidence>
<evidence type="ECO:0000313" key="6">
    <source>
        <dbReference type="EMBL" id="WFD42399.1"/>
    </source>
</evidence>
<dbReference type="SMART" id="SM00248">
    <property type="entry name" value="ANK"/>
    <property type="match status" value="2"/>
</dbReference>
<keyword evidence="4" id="KW-1133">Transmembrane helix</keyword>
<feature type="compositionally biased region" description="Basic and acidic residues" evidence="3">
    <location>
        <begin position="1106"/>
        <end position="1115"/>
    </location>
</feature>
<dbReference type="Pfam" id="PF01833">
    <property type="entry name" value="TIG"/>
    <property type="match status" value="1"/>
</dbReference>
<keyword evidence="7" id="KW-1185">Reference proteome</keyword>
<dbReference type="GO" id="GO:0003712">
    <property type="term" value="F:transcription coregulator activity"/>
    <property type="evidence" value="ECO:0007669"/>
    <property type="project" value="TreeGrafter"/>
</dbReference>
<dbReference type="InterPro" id="IPR013783">
    <property type="entry name" value="Ig-like_fold"/>
</dbReference>
<feature type="repeat" description="ANK" evidence="2">
    <location>
        <begin position="904"/>
        <end position="936"/>
    </location>
</feature>
<dbReference type="SUPFAM" id="SSF48403">
    <property type="entry name" value="Ankyrin repeat"/>
    <property type="match status" value="1"/>
</dbReference>
<feature type="compositionally biased region" description="Polar residues" evidence="3">
    <location>
        <begin position="16"/>
        <end position="30"/>
    </location>
</feature>
<feature type="region of interest" description="Disordered" evidence="3">
    <location>
        <begin position="496"/>
        <end position="576"/>
    </location>
</feature>
<dbReference type="PANTHER" id="PTHR23335">
    <property type="entry name" value="CALMODULIN-BINDING TRANSCRIPTION ACTIVATOR CAMTA"/>
    <property type="match status" value="1"/>
</dbReference>
<feature type="compositionally biased region" description="Polar residues" evidence="3">
    <location>
        <begin position="567"/>
        <end position="576"/>
    </location>
</feature>
<protein>
    <recommendedName>
        <fullName evidence="5">IPT/TIG domain-containing protein</fullName>
    </recommendedName>
</protein>
<dbReference type="SUPFAM" id="SSF81296">
    <property type="entry name" value="E set domains"/>
    <property type="match status" value="1"/>
</dbReference>